<name>A0AAW1YJ76_RUBAR</name>
<dbReference type="CDD" id="cd00086">
    <property type="entry name" value="homeodomain"/>
    <property type="match status" value="1"/>
</dbReference>
<keyword evidence="3 8" id="KW-0238">DNA-binding</keyword>
<evidence type="ECO:0000256" key="3">
    <source>
        <dbReference type="ARBA" id="ARBA00023125"/>
    </source>
</evidence>
<evidence type="ECO:0000256" key="12">
    <source>
        <dbReference type="SAM" id="MobiDB-lite"/>
    </source>
</evidence>
<evidence type="ECO:0000256" key="6">
    <source>
        <dbReference type="ARBA" id="ARBA00023242"/>
    </source>
</evidence>
<dbReference type="Pfam" id="PF00046">
    <property type="entry name" value="Homeodomain"/>
    <property type="match status" value="1"/>
</dbReference>
<feature type="domain" description="Homeobox" evidence="13">
    <location>
        <begin position="53"/>
        <end position="113"/>
    </location>
</feature>
<feature type="DNA-binding region" description="Homeobox" evidence="8">
    <location>
        <begin position="55"/>
        <end position="114"/>
    </location>
</feature>
<dbReference type="SUPFAM" id="SSF46689">
    <property type="entry name" value="Homeodomain-like"/>
    <property type="match status" value="1"/>
</dbReference>
<dbReference type="Gene3D" id="1.10.10.60">
    <property type="entry name" value="Homeodomain-like"/>
    <property type="match status" value="1"/>
</dbReference>
<evidence type="ECO:0000256" key="1">
    <source>
        <dbReference type="ARBA" id="ARBA00004123"/>
    </source>
</evidence>
<evidence type="ECO:0000256" key="8">
    <source>
        <dbReference type="PROSITE-ProRule" id="PRU00108"/>
    </source>
</evidence>
<sequence length="214" mass="24486">MTTTTANSNHPVDQDHMLLISQLYPDVYTQIVPQQGATKPRRRRKKSNSGESGGAGAKKRKLTEEQVTLLELNFGNEHKLESEKKDRLASELGLDPRQVAVWFQNRRARWKNKKLEEEYSTLKKAHENVVVEKCKLESEMQKLKEQLSEAEKEIQRLSERVEGGGSSNSPSSSLSMDANIDPPFFGEFGVEYDGVFYATHNNYINGMEWMNLYM</sequence>
<dbReference type="GO" id="GO:0005634">
    <property type="term" value="C:nucleus"/>
    <property type="evidence" value="ECO:0007669"/>
    <property type="project" value="UniProtKB-SubCell"/>
</dbReference>
<evidence type="ECO:0000256" key="2">
    <source>
        <dbReference type="ARBA" id="ARBA00023015"/>
    </source>
</evidence>
<evidence type="ECO:0000256" key="11">
    <source>
        <dbReference type="SAM" id="Coils"/>
    </source>
</evidence>
<keyword evidence="4 8" id="KW-0371">Homeobox</keyword>
<dbReference type="GO" id="GO:0045893">
    <property type="term" value="P:positive regulation of DNA-templated transcription"/>
    <property type="evidence" value="ECO:0007669"/>
    <property type="project" value="TreeGrafter"/>
</dbReference>
<evidence type="ECO:0000256" key="4">
    <source>
        <dbReference type="ARBA" id="ARBA00023155"/>
    </source>
</evidence>
<dbReference type="PRINTS" id="PR00031">
    <property type="entry name" value="HTHREPRESSR"/>
</dbReference>
<dbReference type="PROSITE" id="PS00027">
    <property type="entry name" value="HOMEOBOX_1"/>
    <property type="match status" value="1"/>
</dbReference>
<dbReference type="PROSITE" id="PS50071">
    <property type="entry name" value="HOMEOBOX_2"/>
    <property type="match status" value="1"/>
</dbReference>
<dbReference type="EMBL" id="JBEDUW010000001">
    <property type="protein sequence ID" value="KAK9948667.1"/>
    <property type="molecule type" value="Genomic_DNA"/>
</dbReference>
<comment type="subcellular location">
    <subcellularLocation>
        <location evidence="1 8 9">Nucleus</location>
    </subcellularLocation>
</comment>
<keyword evidence="2 10" id="KW-0805">Transcription regulation</keyword>
<dbReference type="GO" id="GO:0000981">
    <property type="term" value="F:DNA-binding transcription factor activity, RNA polymerase II-specific"/>
    <property type="evidence" value="ECO:0007669"/>
    <property type="project" value="UniProtKB-UniRule"/>
</dbReference>
<reference evidence="14 15" key="1">
    <citation type="journal article" date="2023" name="G3 (Bethesda)">
        <title>A chromosome-length genome assembly and annotation of blackberry (Rubus argutus, cv. 'Hillquist').</title>
        <authorList>
            <person name="Bruna T."/>
            <person name="Aryal R."/>
            <person name="Dudchenko O."/>
            <person name="Sargent D.J."/>
            <person name="Mead D."/>
            <person name="Buti M."/>
            <person name="Cavallini A."/>
            <person name="Hytonen T."/>
            <person name="Andres J."/>
            <person name="Pham M."/>
            <person name="Weisz D."/>
            <person name="Mascagni F."/>
            <person name="Usai G."/>
            <person name="Natali L."/>
            <person name="Bassil N."/>
            <person name="Fernandez G.E."/>
            <person name="Lomsadze A."/>
            <person name="Armour M."/>
            <person name="Olukolu B."/>
            <person name="Poorten T."/>
            <person name="Britton C."/>
            <person name="Davik J."/>
            <person name="Ashrafi H."/>
            <person name="Aiden E.L."/>
            <person name="Borodovsky M."/>
            <person name="Worthington M."/>
        </authorList>
    </citation>
    <scope>NUCLEOTIDE SEQUENCE [LARGE SCALE GENOMIC DNA]</scope>
    <source>
        <strain evidence="14">PI 553951</strain>
    </source>
</reference>
<dbReference type="InterPro" id="IPR045224">
    <property type="entry name" value="HDZip_class_I_plant"/>
</dbReference>
<dbReference type="AlphaFoldDB" id="A0AAW1YJ76"/>
<protein>
    <recommendedName>
        <fullName evidence="10">Homeobox-leucine zipper protein</fullName>
    </recommendedName>
    <alternativeName>
        <fullName evidence="10">HD-ZIP protein</fullName>
    </alternativeName>
    <alternativeName>
        <fullName evidence="10">Homeodomain transcription factor</fullName>
    </alternativeName>
</protein>
<dbReference type="InterPro" id="IPR009057">
    <property type="entry name" value="Homeodomain-like_sf"/>
</dbReference>
<dbReference type="InterPro" id="IPR000047">
    <property type="entry name" value="HTH_motif"/>
</dbReference>
<evidence type="ECO:0000256" key="7">
    <source>
        <dbReference type="ARBA" id="ARBA00025748"/>
    </source>
</evidence>
<dbReference type="PANTHER" id="PTHR24326">
    <property type="entry name" value="HOMEOBOX-LEUCINE ZIPPER PROTEIN"/>
    <property type="match status" value="1"/>
</dbReference>
<accession>A0AAW1YJ76</accession>
<keyword evidence="15" id="KW-1185">Reference proteome</keyword>
<organism evidence="14 15">
    <name type="scientific">Rubus argutus</name>
    <name type="common">Southern blackberry</name>
    <dbReference type="NCBI Taxonomy" id="59490"/>
    <lineage>
        <taxon>Eukaryota</taxon>
        <taxon>Viridiplantae</taxon>
        <taxon>Streptophyta</taxon>
        <taxon>Embryophyta</taxon>
        <taxon>Tracheophyta</taxon>
        <taxon>Spermatophyta</taxon>
        <taxon>Magnoliopsida</taxon>
        <taxon>eudicotyledons</taxon>
        <taxon>Gunneridae</taxon>
        <taxon>Pentapetalae</taxon>
        <taxon>rosids</taxon>
        <taxon>fabids</taxon>
        <taxon>Rosales</taxon>
        <taxon>Rosaceae</taxon>
        <taxon>Rosoideae</taxon>
        <taxon>Rosoideae incertae sedis</taxon>
        <taxon>Rubus</taxon>
    </lineage>
</organism>
<comment type="similarity">
    <text evidence="7 10">Belongs to the HD-ZIP homeobox family. Class I subfamily.</text>
</comment>
<evidence type="ECO:0000313" key="15">
    <source>
        <dbReference type="Proteomes" id="UP001457282"/>
    </source>
</evidence>
<proteinExistence type="inferred from homology"/>
<evidence type="ECO:0000256" key="5">
    <source>
        <dbReference type="ARBA" id="ARBA00023163"/>
    </source>
</evidence>
<evidence type="ECO:0000256" key="10">
    <source>
        <dbReference type="RuleBase" id="RU369038"/>
    </source>
</evidence>
<keyword evidence="5 10" id="KW-0804">Transcription</keyword>
<gene>
    <name evidence="14" type="ORF">M0R45_004232</name>
</gene>
<dbReference type="PANTHER" id="PTHR24326:SF527">
    <property type="entry name" value="HOMEOBOX-LEUCINE ZIPPER PROTEIN ATHB-40"/>
    <property type="match status" value="1"/>
</dbReference>
<dbReference type="GO" id="GO:0009733">
    <property type="term" value="P:response to auxin"/>
    <property type="evidence" value="ECO:0007669"/>
    <property type="project" value="UniProtKB-ARBA"/>
</dbReference>
<evidence type="ECO:0000259" key="13">
    <source>
        <dbReference type="PROSITE" id="PS50071"/>
    </source>
</evidence>
<dbReference type="Proteomes" id="UP001457282">
    <property type="component" value="Unassembled WGS sequence"/>
</dbReference>
<keyword evidence="6 8" id="KW-0539">Nucleus</keyword>
<feature type="region of interest" description="Disordered" evidence="12">
    <location>
        <begin position="32"/>
        <end position="62"/>
    </location>
</feature>
<dbReference type="SMART" id="SM00389">
    <property type="entry name" value="HOX"/>
    <property type="match status" value="1"/>
</dbReference>
<comment type="function">
    <text evidence="10">Transcription factor.</text>
</comment>
<feature type="coiled-coil region" evidence="11">
    <location>
        <begin position="105"/>
        <end position="160"/>
    </location>
</feature>
<evidence type="ECO:0000313" key="14">
    <source>
        <dbReference type="EMBL" id="KAK9948667.1"/>
    </source>
</evidence>
<dbReference type="InterPro" id="IPR001356">
    <property type="entry name" value="HD"/>
</dbReference>
<dbReference type="GO" id="GO:0043565">
    <property type="term" value="F:sequence-specific DNA binding"/>
    <property type="evidence" value="ECO:0007669"/>
    <property type="project" value="TreeGrafter"/>
</dbReference>
<dbReference type="InterPro" id="IPR017970">
    <property type="entry name" value="Homeobox_CS"/>
</dbReference>
<dbReference type="FunFam" id="1.10.10.60:FF:000241">
    <property type="entry name" value="homeobox-leucine zipper protein ATHB-40"/>
    <property type="match status" value="1"/>
</dbReference>
<keyword evidence="11" id="KW-0175">Coiled coil</keyword>
<evidence type="ECO:0000256" key="9">
    <source>
        <dbReference type="RuleBase" id="RU000682"/>
    </source>
</evidence>
<comment type="caution">
    <text evidence="14">The sequence shown here is derived from an EMBL/GenBank/DDBJ whole genome shotgun (WGS) entry which is preliminary data.</text>
</comment>